<evidence type="ECO:0000259" key="2">
    <source>
        <dbReference type="Pfam" id="PF09722"/>
    </source>
</evidence>
<feature type="compositionally biased region" description="Polar residues" evidence="1">
    <location>
        <begin position="7"/>
        <end position="16"/>
    </location>
</feature>
<dbReference type="AlphaFoldDB" id="A0A3E0TYV0"/>
<dbReference type="RefSeq" id="WP_116013600.1">
    <property type="nucleotide sequence ID" value="NZ_QUOT01000001.1"/>
</dbReference>
<evidence type="ECO:0000256" key="1">
    <source>
        <dbReference type="SAM" id="MobiDB-lite"/>
    </source>
</evidence>
<dbReference type="InterPro" id="IPR024467">
    <property type="entry name" value="Xre/MbcA/ParS-like_toxin-bd"/>
</dbReference>
<evidence type="ECO:0000313" key="3">
    <source>
        <dbReference type="EMBL" id="REL29634.1"/>
    </source>
</evidence>
<evidence type="ECO:0000313" key="4">
    <source>
        <dbReference type="Proteomes" id="UP000256899"/>
    </source>
</evidence>
<feature type="domain" description="Antitoxin Xre/MbcA/ParS-like toxin-binding" evidence="2">
    <location>
        <begin position="92"/>
        <end position="141"/>
    </location>
</feature>
<feature type="compositionally biased region" description="Basic and acidic residues" evidence="1">
    <location>
        <begin position="20"/>
        <end position="30"/>
    </location>
</feature>
<proteinExistence type="predicted"/>
<organism evidence="3 4">
    <name type="scientific">Thalassotalea euphylliae</name>
    <dbReference type="NCBI Taxonomy" id="1655234"/>
    <lineage>
        <taxon>Bacteria</taxon>
        <taxon>Pseudomonadati</taxon>
        <taxon>Pseudomonadota</taxon>
        <taxon>Gammaproteobacteria</taxon>
        <taxon>Alteromonadales</taxon>
        <taxon>Colwelliaceae</taxon>
        <taxon>Thalassotalea</taxon>
    </lineage>
</organism>
<comment type="caution">
    <text evidence="3">The sequence shown here is derived from an EMBL/GenBank/DDBJ whole genome shotgun (WGS) entry which is preliminary data.</text>
</comment>
<protein>
    <submittedName>
        <fullName evidence="3">DUF2384 domain-containing protein</fullName>
    </submittedName>
</protein>
<keyword evidence="4" id="KW-1185">Reference proteome</keyword>
<dbReference type="Proteomes" id="UP000256899">
    <property type="component" value="Unassembled WGS sequence"/>
</dbReference>
<dbReference type="Pfam" id="PF09722">
    <property type="entry name" value="Xre_MbcA_ParS_C"/>
    <property type="match status" value="1"/>
</dbReference>
<gene>
    <name evidence="3" type="ORF">DXX94_02285</name>
</gene>
<sequence>MTAIPKLNTNTSSQAIYSGADDHHNTDQQHSEAQVIIKAFNNACQSLNVSTQEKVAISGVNASTLSRNQHKGFSPKSKTGEILLHFIRLYRSLFAIAGGDEAFMQHWYRTHNNALNGIPAEICPTIEGLYRTNQYLDAMRGKI</sequence>
<accession>A0A3E0TYV0</accession>
<name>A0A3E0TYV0_9GAMM</name>
<reference evidence="4" key="1">
    <citation type="submission" date="2018-08" db="EMBL/GenBank/DDBJ databases">
        <title>Thalassotalea euphylliae genome.</title>
        <authorList>
            <person name="Summers S."/>
            <person name="Rice S.A."/>
            <person name="Freckelton M.L."/>
            <person name="Nedved B.T."/>
            <person name="Hadfield M.G."/>
        </authorList>
    </citation>
    <scope>NUCLEOTIDE SEQUENCE [LARGE SCALE GENOMIC DNA]</scope>
    <source>
        <strain evidence="4">H3</strain>
    </source>
</reference>
<feature type="region of interest" description="Disordered" evidence="1">
    <location>
        <begin position="1"/>
        <end position="30"/>
    </location>
</feature>
<dbReference type="EMBL" id="QUOT01000001">
    <property type="protein sequence ID" value="REL29634.1"/>
    <property type="molecule type" value="Genomic_DNA"/>
</dbReference>